<comment type="caution">
    <text evidence="4">The sequence shown here is derived from an EMBL/GenBank/DDBJ whole genome shotgun (WGS) entry which is preliminary data.</text>
</comment>
<evidence type="ECO:0000313" key="4">
    <source>
        <dbReference type="EMBL" id="RKG85746.1"/>
    </source>
</evidence>
<feature type="modified residue" description="4-aspartylphosphate" evidence="2">
    <location>
        <position position="56"/>
    </location>
</feature>
<dbReference type="PANTHER" id="PTHR44591">
    <property type="entry name" value="STRESS RESPONSE REGULATOR PROTEIN 1"/>
    <property type="match status" value="1"/>
</dbReference>
<dbReference type="PANTHER" id="PTHR44591:SF3">
    <property type="entry name" value="RESPONSE REGULATORY DOMAIN-CONTAINING PROTEIN"/>
    <property type="match status" value="1"/>
</dbReference>
<dbReference type="GO" id="GO:0000160">
    <property type="term" value="P:phosphorelay signal transduction system"/>
    <property type="evidence" value="ECO:0007669"/>
    <property type="project" value="InterPro"/>
</dbReference>
<accession>A0A3A8IT78</accession>
<dbReference type="PROSITE" id="PS50110">
    <property type="entry name" value="RESPONSE_REGULATORY"/>
    <property type="match status" value="1"/>
</dbReference>
<protein>
    <submittedName>
        <fullName evidence="4">Response regulator</fullName>
    </submittedName>
</protein>
<evidence type="ECO:0000259" key="3">
    <source>
        <dbReference type="PROSITE" id="PS50110"/>
    </source>
</evidence>
<dbReference type="Proteomes" id="UP000268094">
    <property type="component" value="Unassembled WGS sequence"/>
</dbReference>
<gene>
    <name evidence="4" type="ORF">D7V88_19285</name>
</gene>
<evidence type="ECO:0000313" key="5">
    <source>
        <dbReference type="Proteomes" id="UP000268094"/>
    </source>
</evidence>
<dbReference type="OrthoDB" id="5432534at2"/>
<dbReference type="SMART" id="SM00448">
    <property type="entry name" value="REC"/>
    <property type="match status" value="1"/>
</dbReference>
<evidence type="ECO:0000256" key="1">
    <source>
        <dbReference type="ARBA" id="ARBA00022553"/>
    </source>
</evidence>
<evidence type="ECO:0000256" key="2">
    <source>
        <dbReference type="PROSITE-ProRule" id="PRU00169"/>
    </source>
</evidence>
<dbReference type="InterPro" id="IPR001789">
    <property type="entry name" value="Sig_transdc_resp-reg_receiver"/>
</dbReference>
<dbReference type="AlphaFoldDB" id="A0A3A8IT78"/>
<keyword evidence="1 2" id="KW-0597">Phosphoprotein</keyword>
<dbReference type="SUPFAM" id="SSF52172">
    <property type="entry name" value="CheY-like"/>
    <property type="match status" value="1"/>
</dbReference>
<dbReference type="CDD" id="cd00156">
    <property type="entry name" value="REC"/>
    <property type="match status" value="1"/>
</dbReference>
<dbReference type="InterPro" id="IPR050595">
    <property type="entry name" value="Bact_response_regulator"/>
</dbReference>
<name>A0A3A8IT78_9BACT</name>
<dbReference type="RefSeq" id="WP_120533289.1">
    <property type="nucleotide sequence ID" value="NZ_RAVZ01000127.1"/>
</dbReference>
<dbReference type="EMBL" id="RAVZ01000127">
    <property type="protein sequence ID" value="RKG85746.1"/>
    <property type="molecule type" value="Genomic_DNA"/>
</dbReference>
<keyword evidence="5" id="KW-1185">Reference proteome</keyword>
<feature type="domain" description="Response regulatory" evidence="3">
    <location>
        <begin position="7"/>
        <end position="123"/>
    </location>
</feature>
<dbReference type="InterPro" id="IPR011006">
    <property type="entry name" value="CheY-like_superfamily"/>
</dbReference>
<proteinExistence type="predicted"/>
<dbReference type="Pfam" id="PF00072">
    <property type="entry name" value="Response_reg"/>
    <property type="match status" value="1"/>
</dbReference>
<sequence length="128" mass="14352">MSEQKRRILLIDDSEITLAMEKAVLEARGYEVVATSTLMEFEKTLQIWRPDLILTDIHMPEAKGTDICRTLKNEYGTQDIPIVLFSSLPDDELSKLAEQVGADGSLSKVNGLEAMGEKIDELVQSILW</sequence>
<dbReference type="Gene3D" id="3.40.50.2300">
    <property type="match status" value="1"/>
</dbReference>
<organism evidence="4 5">
    <name type="scientific">Corallococcus terminator</name>
    <dbReference type="NCBI Taxonomy" id="2316733"/>
    <lineage>
        <taxon>Bacteria</taxon>
        <taxon>Pseudomonadati</taxon>
        <taxon>Myxococcota</taxon>
        <taxon>Myxococcia</taxon>
        <taxon>Myxococcales</taxon>
        <taxon>Cystobacterineae</taxon>
        <taxon>Myxococcaceae</taxon>
        <taxon>Corallococcus</taxon>
    </lineage>
</organism>
<reference evidence="5" key="1">
    <citation type="submission" date="2018-09" db="EMBL/GenBank/DDBJ databases">
        <authorList>
            <person name="Livingstone P.G."/>
            <person name="Whitworth D.E."/>
        </authorList>
    </citation>
    <scope>NUCLEOTIDE SEQUENCE [LARGE SCALE GENOMIC DNA]</scope>
    <source>
        <strain evidence="5">CA054A</strain>
    </source>
</reference>